<protein>
    <submittedName>
        <fullName evidence="2">YcaO-like family protein</fullName>
    </submittedName>
</protein>
<dbReference type="Gene3D" id="3.30.40.250">
    <property type="match status" value="1"/>
</dbReference>
<accession>A0A895YND4</accession>
<dbReference type="EMBL" id="CP070499">
    <property type="protein sequence ID" value="QSB16813.1"/>
    <property type="molecule type" value="Genomic_DNA"/>
</dbReference>
<dbReference type="NCBIfam" id="TIGR03604">
    <property type="entry name" value="TOMM_cyclo_SagD"/>
    <property type="match status" value="1"/>
</dbReference>
<dbReference type="PANTHER" id="PTHR37809:SF1">
    <property type="entry name" value="RIBOSOMAL PROTEIN S12 METHYLTHIOTRANSFERASE ACCESSORY FACTOR YCAO"/>
    <property type="match status" value="1"/>
</dbReference>
<dbReference type="KEGG" id="nhy:JQS43_11310"/>
<dbReference type="AlphaFoldDB" id="A0A895YND4"/>
<dbReference type="Pfam" id="PF02624">
    <property type="entry name" value="YcaO"/>
    <property type="match status" value="1"/>
</dbReference>
<dbReference type="InterPro" id="IPR003776">
    <property type="entry name" value="YcaO-like_dom"/>
</dbReference>
<dbReference type="Gene3D" id="3.40.50.720">
    <property type="entry name" value="NAD(P)-binding Rossmann-like Domain"/>
    <property type="match status" value="1"/>
</dbReference>
<dbReference type="InterPro" id="IPR027624">
    <property type="entry name" value="TOMM_cyclo_SagD"/>
</dbReference>
<dbReference type="Gene3D" id="3.30.160.660">
    <property type="match status" value="1"/>
</dbReference>
<organism evidence="2 3">
    <name type="scientific">Natronosporangium hydrolyticum</name>
    <dbReference type="NCBI Taxonomy" id="2811111"/>
    <lineage>
        <taxon>Bacteria</taxon>
        <taxon>Bacillati</taxon>
        <taxon>Actinomycetota</taxon>
        <taxon>Actinomycetes</taxon>
        <taxon>Micromonosporales</taxon>
        <taxon>Micromonosporaceae</taxon>
        <taxon>Natronosporangium</taxon>
    </lineage>
</organism>
<keyword evidence="3" id="KW-1185">Reference proteome</keyword>
<dbReference type="PROSITE" id="PS51664">
    <property type="entry name" value="YCAO"/>
    <property type="match status" value="1"/>
</dbReference>
<proteinExistence type="predicted"/>
<dbReference type="RefSeq" id="WP_239679049.1">
    <property type="nucleotide sequence ID" value="NZ_CP070499.1"/>
</dbReference>
<feature type="domain" description="YcaO" evidence="1">
    <location>
        <begin position="356"/>
        <end position="755"/>
    </location>
</feature>
<dbReference type="Proteomes" id="UP000662857">
    <property type="component" value="Chromosome"/>
</dbReference>
<dbReference type="PANTHER" id="PTHR37809">
    <property type="entry name" value="RIBOSOMAL PROTEIN S12 METHYLTHIOTRANSFERASE ACCESSORY FACTOR YCAO"/>
    <property type="match status" value="1"/>
</dbReference>
<evidence type="ECO:0000313" key="2">
    <source>
        <dbReference type="EMBL" id="QSB16813.1"/>
    </source>
</evidence>
<evidence type="ECO:0000259" key="1">
    <source>
        <dbReference type="PROSITE" id="PS51664"/>
    </source>
</evidence>
<name>A0A895YND4_9ACTN</name>
<reference evidence="2" key="1">
    <citation type="submission" date="2021-02" db="EMBL/GenBank/DDBJ databases">
        <title>Natrosporangium hydrolyticum gen. nov., sp. nov, a haloalkaliphilic actinobacterium from a soda solonchak soil.</title>
        <authorList>
            <person name="Sorokin D.Y."/>
            <person name="Khijniak T.V."/>
            <person name="Zakharycheva A.P."/>
            <person name="Boueva O.V."/>
            <person name="Ariskina E.V."/>
            <person name="Hahnke R.L."/>
            <person name="Bunk B."/>
            <person name="Sproer C."/>
            <person name="Schumann P."/>
            <person name="Evtushenko L.I."/>
            <person name="Kublanov I.V."/>
        </authorList>
    </citation>
    <scope>NUCLEOTIDE SEQUENCE</scope>
    <source>
        <strain evidence="2">DSM 106523</strain>
    </source>
</reference>
<dbReference type="Gene3D" id="3.30.1330.230">
    <property type="match status" value="1"/>
</dbReference>
<evidence type="ECO:0000313" key="3">
    <source>
        <dbReference type="Proteomes" id="UP000662857"/>
    </source>
</evidence>
<gene>
    <name evidence="2" type="ORF">JQS43_11310</name>
</gene>
<sequence length="755" mass="83461">MPAPTDQPFRGPRLAYAEVRRFGPDQSLVVAPDGTMFEVAAPVAVLGGLLDRCDGATSLTALAAETPDPAGYREVIDQLRDAGCLLDPHQPDEQVHWTRFGGDPADLGRVARTTLVLLGDPELVEAACSVPIVASFHTLTRTDLPGLETTLDRCAAEPFVLPLRDRADQAMLLGVDQICARHGVRWSQFHLAQGRGFAGPTVVPGHTPDYQDLLGRRLTAAERVDVHDALLAPLAAGRPYLPPAAELSWMLHLLLIDVERGLAGVAARTSWAEVELDPVGFTVVRHPLLPLPDRPVDADPVGGDMQLLCDSRTGLITNLPRYDHHESIPSRLMTVQSNVADMRRIYTWANNVVCGGSAFDDLVGAQQAAVGEAVERYCGNCVTETVQVREASYAQLRAEGEVAVDPEQLVLYSDRLYDSAGFPFVRFTPELSTHWVRGHSLTRERAVWVPASLVYVNWYMDQYADVPPTNYLYYPGIAAGPSLEWALASGIEEVVERDATMIWWHNRQPLPKLELPDELAALWAGAPRAHGQRPWLIYLENEFDIPVIAGVLEKHDEGLLNVGFAARNDPLEAARKAWTEALTLQDGSRDIQDPTGLTRSAIAEGWVSMPLKPWREDQAYLDSYAPDFSDVNDLMCQQEIFLDPRAAEVVRPWLDPPGVRPMSDVPQLPDRSLQTYRKLIEARGYEIIYVDLTTQDVAMAGFRVVRVIIPGLVPNFPAAFPFLGRRRIQDAAVQLGWRSGPLTEQELNYFPLPHA</sequence>